<keyword evidence="2" id="KW-1185">Reference proteome</keyword>
<accession>A0A0V1M9V3</accession>
<gene>
    <name evidence="1" type="ORF">T10_8864</name>
</gene>
<dbReference type="EMBL" id="JYDO01000166">
    <property type="protein sequence ID" value="KRZ68415.1"/>
    <property type="molecule type" value="Genomic_DNA"/>
</dbReference>
<organism evidence="1 2">
    <name type="scientific">Trichinella papuae</name>
    <dbReference type="NCBI Taxonomy" id="268474"/>
    <lineage>
        <taxon>Eukaryota</taxon>
        <taxon>Metazoa</taxon>
        <taxon>Ecdysozoa</taxon>
        <taxon>Nematoda</taxon>
        <taxon>Enoplea</taxon>
        <taxon>Dorylaimia</taxon>
        <taxon>Trichinellida</taxon>
        <taxon>Trichinellidae</taxon>
        <taxon>Trichinella</taxon>
    </lineage>
</organism>
<dbReference type="AlphaFoldDB" id="A0A0V1M9V3"/>
<protein>
    <submittedName>
        <fullName evidence="1">Uncharacterized protein</fullName>
    </submittedName>
</protein>
<evidence type="ECO:0000313" key="1">
    <source>
        <dbReference type="EMBL" id="KRZ68415.1"/>
    </source>
</evidence>
<comment type="caution">
    <text evidence="1">The sequence shown here is derived from an EMBL/GenBank/DDBJ whole genome shotgun (WGS) entry which is preliminary data.</text>
</comment>
<dbReference type="Proteomes" id="UP000054843">
    <property type="component" value="Unassembled WGS sequence"/>
</dbReference>
<name>A0A0V1M9V3_9BILA</name>
<reference evidence="1 2" key="1">
    <citation type="submission" date="2015-01" db="EMBL/GenBank/DDBJ databases">
        <title>Evolution of Trichinella species and genotypes.</title>
        <authorList>
            <person name="Korhonen P.K."/>
            <person name="Edoardo P."/>
            <person name="Giuseppe L.R."/>
            <person name="Gasser R.B."/>
        </authorList>
    </citation>
    <scope>NUCLEOTIDE SEQUENCE [LARGE SCALE GENOMIC DNA]</scope>
    <source>
        <strain evidence="1">ISS1980</strain>
    </source>
</reference>
<proteinExistence type="predicted"/>
<sequence>MCSKKSIGCRATISTNLEVTQVIRSSERVESCTENIHASYKLKKPDKLKQLVLEDPRPLQQIYNELASNASTSLKTAAWGYVQDTIYTSPARVHC</sequence>
<evidence type="ECO:0000313" key="2">
    <source>
        <dbReference type="Proteomes" id="UP000054843"/>
    </source>
</evidence>